<evidence type="ECO:0000313" key="2">
    <source>
        <dbReference type="Proteomes" id="UP000236291"/>
    </source>
</evidence>
<comment type="caution">
    <text evidence="1">The sequence shown here is derived from an EMBL/GenBank/DDBJ whole genome shotgun (WGS) entry which is preliminary data.</text>
</comment>
<dbReference type="EMBL" id="ASHM01050653">
    <property type="protein sequence ID" value="PNX86228.1"/>
    <property type="molecule type" value="Genomic_DNA"/>
</dbReference>
<dbReference type="Proteomes" id="UP000236291">
    <property type="component" value="Unassembled WGS sequence"/>
</dbReference>
<feature type="non-terminal residue" evidence="1">
    <location>
        <position position="157"/>
    </location>
</feature>
<reference evidence="1 2" key="2">
    <citation type="journal article" date="2017" name="Front. Plant Sci.">
        <title>Gene Classification and Mining of Molecular Markers Useful in Red Clover (Trifolium pratense) Breeding.</title>
        <authorList>
            <person name="Istvanek J."/>
            <person name="Dluhosova J."/>
            <person name="Dluhos P."/>
            <person name="Patkova L."/>
            <person name="Nedelnik J."/>
            <person name="Repkova J."/>
        </authorList>
    </citation>
    <scope>NUCLEOTIDE SEQUENCE [LARGE SCALE GENOMIC DNA]</scope>
    <source>
        <strain evidence="2">cv. Tatra</strain>
        <tissue evidence="1">Young leaves</tissue>
    </source>
</reference>
<reference evidence="1 2" key="1">
    <citation type="journal article" date="2014" name="Am. J. Bot.">
        <title>Genome assembly and annotation for red clover (Trifolium pratense; Fabaceae).</title>
        <authorList>
            <person name="Istvanek J."/>
            <person name="Jaros M."/>
            <person name="Krenek A."/>
            <person name="Repkova J."/>
        </authorList>
    </citation>
    <scope>NUCLEOTIDE SEQUENCE [LARGE SCALE GENOMIC DNA]</scope>
    <source>
        <strain evidence="2">cv. Tatra</strain>
        <tissue evidence="1">Young leaves</tissue>
    </source>
</reference>
<gene>
    <name evidence="1" type="ORF">L195_g042305</name>
</gene>
<proteinExistence type="predicted"/>
<dbReference type="AlphaFoldDB" id="A0A2K3M616"/>
<accession>A0A2K3M616</accession>
<organism evidence="1 2">
    <name type="scientific">Trifolium pratense</name>
    <name type="common">Red clover</name>
    <dbReference type="NCBI Taxonomy" id="57577"/>
    <lineage>
        <taxon>Eukaryota</taxon>
        <taxon>Viridiplantae</taxon>
        <taxon>Streptophyta</taxon>
        <taxon>Embryophyta</taxon>
        <taxon>Tracheophyta</taxon>
        <taxon>Spermatophyta</taxon>
        <taxon>Magnoliopsida</taxon>
        <taxon>eudicotyledons</taxon>
        <taxon>Gunneridae</taxon>
        <taxon>Pentapetalae</taxon>
        <taxon>rosids</taxon>
        <taxon>fabids</taxon>
        <taxon>Fabales</taxon>
        <taxon>Fabaceae</taxon>
        <taxon>Papilionoideae</taxon>
        <taxon>50 kb inversion clade</taxon>
        <taxon>NPAAA clade</taxon>
        <taxon>Hologalegina</taxon>
        <taxon>IRL clade</taxon>
        <taxon>Trifolieae</taxon>
        <taxon>Trifolium</taxon>
    </lineage>
</organism>
<sequence length="157" mass="17722">MWSLVIQTRITIRGRFWLILKLKLLKGNQPSGLNKALDQIFATSKGNTEENIDASPAVNVAINNSKTRKIDEVINVDEPETDTVIVELHNQNLETETEVNEPLEEGLVAEQNNSDDTQLDVEVQNLNIEHANVDITVDVQNDINFLKQSWANMTELE</sequence>
<evidence type="ECO:0000313" key="1">
    <source>
        <dbReference type="EMBL" id="PNX86228.1"/>
    </source>
</evidence>
<name>A0A2K3M616_TRIPR</name>
<protein>
    <submittedName>
        <fullName evidence="1">Uncharacterized protein</fullName>
    </submittedName>
</protein>